<dbReference type="FunCoup" id="J9DAG3">
    <property type="interactions" value="239"/>
</dbReference>
<dbReference type="EMBL" id="AFBI03000014">
    <property type="protein sequence ID" value="EJW04731.1"/>
    <property type="molecule type" value="Genomic_DNA"/>
</dbReference>
<accession>J9DAG3</accession>
<name>J9DAG3_EDHAE</name>
<sequence length="122" mass="13668">MLQFPGEDGCQLLSKNGQPLKQIIFPKIGNIARCIVDKVTPSQAFLYILGLDGMKTRIKYRAVLKLNDYKSNVDDKTFLTNIYKKGDVFDVLIHGFGDHNGMFVSTVSDGLGVVLQNIKNFR</sequence>
<dbReference type="InParanoid" id="J9DAG3"/>
<proteinExistence type="predicted"/>
<dbReference type="HOGENOM" id="CLU_2026697_0_0_1"/>
<comment type="caution">
    <text evidence="1">The sequence shown here is derived from an EMBL/GenBank/DDBJ whole genome shotgun (WGS) entry which is preliminary data.</text>
</comment>
<organism evidence="1 2">
    <name type="scientific">Edhazardia aedis (strain USNM 41457)</name>
    <name type="common">Microsporidian parasite</name>
    <dbReference type="NCBI Taxonomy" id="1003232"/>
    <lineage>
        <taxon>Eukaryota</taxon>
        <taxon>Fungi</taxon>
        <taxon>Fungi incertae sedis</taxon>
        <taxon>Microsporidia</taxon>
        <taxon>Edhazardia</taxon>
    </lineage>
</organism>
<dbReference type="SUPFAM" id="SSF50249">
    <property type="entry name" value="Nucleic acid-binding proteins"/>
    <property type="match status" value="1"/>
</dbReference>
<dbReference type="Gene3D" id="2.40.50.140">
    <property type="entry name" value="Nucleic acid-binding proteins"/>
    <property type="match status" value="1"/>
</dbReference>
<reference evidence="2" key="2">
    <citation type="submission" date="2015-07" db="EMBL/GenBank/DDBJ databases">
        <title>Contrasting host-pathogen interactions and genome evolution in two generalist and specialist microsporidian pathogens of mosquitoes.</title>
        <authorList>
            <consortium name="The Broad Institute Genomics Platform"/>
            <consortium name="The Broad Institute Genome Sequencing Center for Infectious Disease"/>
            <person name="Cuomo C.A."/>
            <person name="Sanscrainte N.D."/>
            <person name="Goldberg J.M."/>
            <person name="Heiman D."/>
            <person name="Young S."/>
            <person name="Zeng Q."/>
            <person name="Becnel J.J."/>
            <person name="Birren B.W."/>
        </authorList>
    </citation>
    <scope>NUCLEOTIDE SEQUENCE [LARGE SCALE GENOMIC DNA]</scope>
    <source>
        <strain evidence="2">USNM 41457</strain>
    </source>
</reference>
<reference evidence="1 2" key="1">
    <citation type="submission" date="2011-08" db="EMBL/GenBank/DDBJ databases">
        <authorList>
            <person name="Liu Z.J."/>
            <person name="Shi F.L."/>
            <person name="Lu J.Q."/>
            <person name="Li M."/>
            <person name="Wang Z.L."/>
        </authorList>
    </citation>
    <scope>NUCLEOTIDE SEQUENCE [LARGE SCALE GENOMIC DNA]</scope>
    <source>
        <strain evidence="1 2">USNM 41457</strain>
    </source>
</reference>
<keyword evidence="2" id="KW-1185">Reference proteome</keyword>
<dbReference type="Proteomes" id="UP000003163">
    <property type="component" value="Unassembled WGS sequence"/>
</dbReference>
<evidence type="ECO:0008006" key="3">
    <source>
        <dbReference type="Google" id="ProtNLM"/>
    </source>
</evidence>
<dbReference type="VEuPathDB" id="MicrosporidiaDB:EDEG_01074"/>
<evidence type="ECO:0000313" key="2">
    <source>
        <dbReference type="Proteomes" id="UP000003163"/>
    </source>
</evidence>
<dbReference type="OrthoDB" id="440760at2759"/>
<dbReference type="InterPro" id="IPR012340">
    <property type="entry name" value="NA-bd_OB-fold"/>
</dbReference>
<protein>
    <recommendedName>
        <fullName evidence="3">S1 motif domain-containing protein</fullName>
    </recommendedName>
</protein>
<dbReference type="AlphaFoldDB" id="J9DAG3"/>
<evidence type="ECO:0000313" key="1">
    <source>
        <dbReference type="EMBL" id="EJW04731.1"/>
    </source>
</evidence>
<dbReference type="STRING" id="1003232.J9DAG3"/>
<gene>
    <name evidence="1" type="ORF">EDEG_01074</name>
</gene>